<dbReference type="RefSeq" id="WP_220103286.1">
    <property type="nucleotide sequence ID" value="NZ_JAHZSS010000005.1"/>
</dbReference>
<dbReference type="InterPro" id="IPR008927">
    <property type="entry name" value="6-PGluconate_DH-like_C_sf"/>
</dbReference>
<dbReference type="InterPro" id="IPR013131">
    <property type="entry name" value="Mannitol_DH_N"/>
</dbReference>
<proteinExistence type="predicted"/>
<organism evidence="5 6">
    <name type="scientific">Neiella holothuriorum</name>
    <dbReference type="NCBI Taxonomy" id="2870530"/>
    <lineage>
        <taxon>Bacteria</taxon>
        <taxon>Pseudomonadati</taxon>
        <taxon>Pseudomonadota</taxon>
        <taxon>Gammaproteobacteria</taxon>
        <taxon>Alteromonadales</taxon>
        <taxon>Echinimonadaceae</taxon>
        <taxon>Neiella</taxon>
    </lineage>
</organism>
<evidence type="ECO:0000313" key="6">
    <source>
        <dbReference type="Proteomes" id="UP001166251"/>
    </source>
</evidence>
<dbReference type="SUPFAM" id="SSF48179">
    <property type="entry name" value="6-phosphogluconate dehydrogenase C-terminal domain-like"/>
    <property type="match status" value="1"/>
</dbReference>
<dbReference type="Gene3D" id="1.10.1040.10">
    <property type="entry name" value="N-(1-d-carboxylethyl)-l-norvaline Dehydrogenase, domain 2"/>
    <property type="match status" value="1"/>
</dbReference>
<accession>A0ABS7EFA1</accession>
<sequence length="521" mass="57960">MTTENPHKTSQQTIELKQASLAKLPAAIEVPNYDRSKLSAGIVHIGVGGFHRAHQAMYIDQLLQQPGNEQWAICGVGLLEANRELAQILKQQDYLYTLIVRHPNGTVENRVIGAMIDFLFAPDSQQAVIDKLASETTKVVSLTITEGGYHFNPATGEFDGSHPDIQHDALNPAQPKTTFGYLAAGLKARRDAGLKPFTVQSCDNIQHNGAVTRKMLLAFIELFDTDLARWVAEHVSFPNGMVDRITPVTTDNDINYLAHEFAIDDRWPITCEAFSQWVIEDDFCNGRPDWDRAGGQFVTDVTPYEKMKIRLLNAGHSVLGLLGAIHGFATIDEAVCDLLFARYLRTFMDDEVTPLLDALPGIDLTAYKDTLIERFSNPNIKDSLARICLQSSAKLPKFLIATVQENLSRVADSQLDYKAECQIELATLVLASWCLYSDKRVDQHGNALEISDDMAQELHHHAANTQADPLAFLAIEDLFGDLKHNATFSHVYRQCIARLYAPNLAIKTLMEDQLSASVEVE</sequence>
<evidence type="ECO:0000259" key="3">
    <source>
        <dbReference type="Pfam" id="PF01232"/>
    </source>
</evidence>
<evidence type="ECO:0000259" key="4">
    <source>
        <dbReference type="Pfam" id="PF08125"/>
    </source>
</evidence>
<keyword evidence="1" id="KW-0560">Oxidoreductase</keyword>
<reference evidence="5" key="1">
    <citation type="submission" date="2021-07" db="EMBL/GenBank/DDBJ databases">
        <title>Neiella marina sp. nov., isolated from the intestinal content of sea cucumber Apostichopus japonicus.</title>
        <authorList>
            <person name="Bai X."/>
        </authorList>
    </citation>
    <scope>NUCLEOTIDE SEQUENCE</scope>
    <source>
        <strain evidence="5">126</strain>
    </source>
</reference>
<gene>
    <name evidence="5" type="ORF">K0504_06070</name>
</gene>
<dbReference type="Gene3D" id="3.40.50.720">
    <property type="entry name" value="NAD(P)-binding Rossmann-like Domain"/>
    <property type="match status" value="1"/>
</dbReference>
<dbReference type="Pfam" id="PF01232">
    <property type="entry name" value="Mannitol_dh"/>
    <property type="match status" value="1"/>
</dbReference>
<protein>
    <submittedName>
        <fullName evidence="5">Mannitol dehydrogenase family protein</fullName>
    </submittedName>
</protein>
<name>A0ABS7EFA1_9GAMM</name>
<dbReference type="InterPro" id="IPR036291">
    <property type="entry name" value="NAD(P)-bd_dom_sf"/>
</dbReference>
<dbReference type="SUPFAM" id="SSF51735">
    <property type="entry name" value="NAD(P)-binding Rossmann-fold domains"/>
    <property type="match status" value="1"/>
</dbReference>
<dbReference type="PROSITE" id="PS00974">
    <property type="entry name" value="MANNITOL_DHGENASE"/>
    <property type="match status" value="1"/>
</dbReference>
<evidence type="ECO:0000256" key="1">
    <source>
        <dbReference type="ARBA" id="ARBA00023002"/>
    </source>
</evidence>
<dbReference type="EMBL" id="JAHZSS010000005">
    <property type="protein sequence ID" value="MBW8190598.1"/>
    <property type="molecule type" value="Genomic_DNA"/>
</dbReference>
<dbReference type="InterPro" id="IPR013328">
    <property type="entry name" value="6PGD_dom2"/>
</dbReference>
<dbReference type="InterPro" id="IPR050988">
    <property type="entry name" value="Mannitol_DH/Oxidoreductase"/>
</dbReference>
<dbReference type="Pfam" id="PF08125">
    <property type="entry name" value="Mannitol_dh_C"/>
    <property type="match status" value="1"/>
</dbReference>
<dbReference type="PRINTS" id="PR00084">
    <property type="entry name" value="MTLDHDRGNASE"/>
</dbReference>
<keyword evidence="2" id="KW-0520">NAD</keyword>
<keyword evidence="6" id="KW-1185">Reference proteome</keyword>
<dbReference type="PANTHER" id="PTHR43362">
    <property type="entry name" value="MANNITOL DEHYDROGENASE DSF1-RELATED"/>
    <property type="match status" value="1"/>
</dbReference>
<dbReference type="InterPro" id="IPR023027">
    <property type="entry name" value="Mannitol_DH_CS"/>
</dbReference>
<dbReference type="InterPro" id="IPR000669">
    <property type="entry name" value="Mannitol_DH"/>
</dbReference>
<dbReference type="Proteomes" id="UP001166251">
    <property type="component" value="Unassembled WGS sequence"/>
</dbReference>
<evidence type="ECO:0000256" key="2">
    <source>
        <dbReference type="ARBA" id="ARBA00023027"/>
    </source>
</evidence>
<dbReference type="PANTHER" id="PTHR43362:SF1">
    <property type="entry name" value="MANNITOL DEHYDROGENASE 2-RELATED"/>
    <property type="match status" value="1"/>
</dbReference>
<comment type="caution">
    <text evidence="5">The sequence shown here is derived from an EMBL/GenBank/DDBJ whole genome shotgun (WGS) entry which is preliminary data.</text>
</comment>
<dbReference type="InterPro" id="IPR013118">
    <property type="entry name" value="Mannitol_DH_C"/>
</dbReference>
<evidence type="ECO:0000313" key="5">
    <source>
        <dbReference type="EMBL" id="MBW8190598.1"/>
    </source>
</evidence>
<feature type="domain" description="Mannitol dehydrogenase C-terminal" evidence="4">
    <location>
        <begin position="300"/>
        <end position="490"/>
    </location>
</feature>
<feature type="domain" description="Mannitol dehydrogenase N-terminal" evidence="3">
    <location>
        <begin position="41"/>
        <end position="291"/>
    </location>
</feature>